<dbReference type="Proteomes" id="UP000184240">
    <property type="component" value="Unassembled WGS sequence"/>
</dbReference>
<feature type="compositionally biased region" description="Acidic residues" evidence="2">
    <location>
        <begin position="64"/>
        <end position="97"/>
    </location>
</feature>
<dbReference type="EMBL" id="FQXT01000001">
    <property type="protein sequence ID" value="SHH41149.1"/>
    <property type="molecule type" value="Genomic_DNA"/>
</dbReference>
<proteinExistence type="predicted"/>
<organism evidence="4 5">
    <name type="scientific">Leeuwenhoekiella palythoae</name>
    <dbReference type="NCBI Taxonomy" id="573501"/>
    <lineage>
        <taxon>Bacteria</taxon>
        <taxon>Pseudomonadati</taxon>
        <taxon>Bacteroidota</taxon>
        <taxon>Flavobacteriia</taxon>
        <taxon>Flavobacteriales</taxon>
        <taxon>Flavobacteriaceae</taxon>
        <taxon>Leeuwenhoekiella</taxon>
    </lineage>
</organism>
<reference evidence="3 6" key="3">
    <citation type="submission" date="2018-07" db="EMBL/GenBank/DDBJ databases">
        <title>Leeuwenhoekiella genomics.</title>
        <authorList>
            <person name="Tahon G."/>
            <person name="Willems A."/>
        </authorList>
    </citation>
    <scope>NUCLEOTIDE SEQUENCE [LARGE SCALE GENOMIC DNA]</scope>
    <source>
        <strain evidence="3 6">LMG 24856</strain>
    </source>
</reference>
<dbReference type="Pfam" id="PF03993">
    <property type="entry name" value="DUF349"/>
    <property type="match status" value="5"/>
</dbReference>
<sequence length="678" mass="80403">MSEEKKASDKDEKIDNDKAQTSSQIESQQPSENSETPENPSEQQDEALVTESIDVIQSAKNEEHDDEEFVAEESDEDEETDPNDLDAALNEDSEDESTSERHNIPKKEYDSLSKEELIKEFKYLLNNHKIQAIKEHVTELRAAFISQFEEEQEEAKEKFLEEGGNIIDFRYYSPLKKEFNTLYFEYREKRNNYYKNLKKDLNANLETRNALIEELKELKNEVGGEDSINTTFEKFKDIQERWRNAGNIPRDRYNLVWNNYHHHIENFYDFLHLNREFRDKDFKENLDKKLKLIEQAEELAKEPDVNRAFKELQMLHKIWKEEVGPVSKEYREEIWEKFSAATRKIHDARQEYFKNIDKIYEENLEKKQEVIAKIEDIAANPATAHSGWQKQMKEVNTLREEFFKIGKVPKRDNEPTWKAFKKATREFNHNKNGFYKNQKKQQYENLQKKLELVQIAEDNKDNEDIKVTIDLMKRIQADWKKIGHVPRKDSDKIWKRFKKACNHFFDRLHAEKKEILEEEKGNLEEKNALLDKVKAIELSGSHEDDLKTIKSIIKEWKDTGRVPHSKKSIEQDFNKVLDGLFKKLDLGKKESELIKYENRVAAIADEDSNQALNKEHYFITKKIDEIKAEINQLENNLGFFQHVADDNPLVRDVHKNIADHKKNLEIWKAKLAKLKSLY</sequence>
<evidence type="ECO:0000313" key="4">
    <source>
        <dbReference type="EMBL" id="SHH41149.1"/>
    </source>
</evidence>
<accession>A0A1M5SRK0</accession>
<protein>
    <recommendedName>
        <fullName evidence="7">DUF349 domain-containing protein</fullName>
    </recommendedName>
</protein>
<feature type="compositionally biased region" description="Polar residues" evidence="2">
    <location>
        <begin position="19"/>
        <end position="29"/>
    </location>
</feature>
<evidence type="ECO:0000313" key="5">
    <source>
        <dbReference type="Proteomes" id="UP000184240"/>
    </source>
</evidence>
<keyword evidence="6" id="KW-1185">Reference proteome</keyword>
<name>A0A1M5SRK0_9FLAO</name>
<feature type="compositionally biased region" description="Basic and acidic residues" evidence="2">
    <location>
        <begin position="1"/>
        <end position="18"/>
    </location>
</feature>
<dbReference type="Proteomes" id="UP000290037">
    <property type="component" value="Unassembled WGS sequence"/>
</dbReference>
<keyword evidence="1" id="KW-0175">Coiled coil</keyword>
<feature type="compositionally biased region" description="Basic and acidic residues" evidence="2">
    <location>
        <begin position="98"/>
        <end position="107"/>
    </location>
</feature>
<evidence type="ECO:0008006" key="7">
    <source>
        <dbReference type="Google" id="ProtNLM"/>
    </source>
</evidence>
<feature type="compositionally biased region" description="Low complexity" evidence="2">
    <location>
        <begin position="30"/>
        <end position="42"/>
    </location>
</feature>
<feature type="coiled-coil region" evidence="1">
    <location>
        <begin position="586"/>
        <end position="677"/>
    </location>
</feature>
<feature type="coiled-coil region" evidence="1">
    <location>
        <begin position="194"/>
        <end position="221"/>
    </location>
</feature>
<feature type="region of interest" description="Disordered" evidence="2">
    <location>
        <begin position="1"/>
        <end position="107"/>
    </location>
</feature>
<reference evidence="5" key="2">
    <citation type="submission" date="2016-11" db="EMBL/GenBank/DDBJ databases">
        <authorList>
            <person name="Varghese N."/>
            <person name="Submissions S."/>
        </authorList>
    </citation>
    <scope>NUCLEOTIDE SEQUENCE [LARGE SCALE GENOMIC DNA]</scope>
    <source>
        <strain evidence="5">DSM 19859</strain>
    </source>
</reference>
<dbReference type="InterPro" id="IPR007139">
    <property type="entry name" value="DUF349"/>
</dbReference>
<gene>
    <name evidence="3" type="ORF">DSM01_2344</name>
    <name evidence="4" type="ORF">SAMN04487999_0132</name>
</gene>
<dbReference type="RefSeq" id="WP_072979292.1">
    <property type="nucleotide sequence ID" value="NZ_FQXT01000001.1"/>
</dbReference>
<dbReference type="AlphaFoldDB" id="A0A1M5SRK0"/>
<dbReference type="OrthoDB" id="5422202at2"/>
<reference evidence="4" key="1">
    <citation type="submission" date="2016-11" db="EMBL/GenBank/DDBJ databases">
        <authorList>
            <person name="Jaros S."/>
            <person name="Januszkiewicz K."/>
            <person name="Wedrychowicz H."/>
        </authorList>
    </citation>
    <scope>NUCLEOTIDE SEQUENCE [LARGE SCALE GENOMIC DNA]</scope>
    <source>
        <strain evidence="4">DSM 19859</strain>
    </source>
</reference>
<dbReference type="EMBL" id="QOVN01000004">
    <property type="protein sequence ID" value="RXG28882.1"/>
    <property type="molecule type" value="Genomic_DNA"/>
</dbReference>
<evidence type="ECO:0000313" key="3">
    <source>
        <dbReference type="EMBL" id="RXG28882.1"/>
    </source>
</evidence>
<evidence type="ECO:0000313" key="6">
    <source>
        <dbReference type="Proteomes" id="UP000290037"/>
    </source>
</evidence>
<evidence type="ECO:0000256" key="1">
    <source>
        <dbReference type="SAM" id="Coils"/>
    </source>
</evidence>
<feature type="coiled-coil region" evidence="1">
    <location>
        <begin position="436"/>
        <end position="463"/>
    </location>
</feature>
<evidence type="ECO:0000256" key="2">
    <source>
        <dbReference type="SAM" id="MobiDB-lite"/>
    </source>
</evidence>
<dbReference type="STRING" id="573501.SAMN04487999_0132"/>